<sequence>MARNTASNSPRPGVRALLRVGLTVTAAGAALGAGGAANASAAEPVAAAPTAGFATPVGDVDAGAPGKAVLDAVRRSTAGGLAPAKALRLNPLAGTGVDPLDNSLGTQIADFKPISTAAVTAPLTEGAALQDLPVVGPATGLLPG</sequence>
<evidence type="ECO:0000313" key="3">
    <source>
        <dbReference type="Proteomes" id="UP000221011"/>
    </source>
</evidence>
<organism evidence="2 3">
    <name type="scientific">Streptomyces formicae</name>
    <dbReference type="NCBI Taxonomy" id="1616117"/>
    <lineage>
        <taxon>Bacteria</taxon>
        <taxon>Bacillati</taxon>
        <taxon>Actinomycetota</taxon>
        <taxon>Actinomycetes</taxon>
        <taxon>Kitasatosporales</taxon>
        <taxon>Streptomycetaceae</taxon>
        <taxon>Streptomyces</taxon>
    </lineage>
</organism>
<feature type="signal peptide" evidence="1">
    <location>
        <begin position="1"/>
        <end position="41"/>
    </location>
</feature>
<dbReference type="RefSeq" id="WP_098244423.1">
    <property type="nucleotide sequence ID" value="NZ_CP022685.1"/>
</dbReference>
<dbReference type="KEGG" id="sfk:KY5_5040"/>
<evidence type="ECO:0008006" key="4">
    <source>
        <dbReference type="Google" id="ProtNLM"/>
    </source>
</evidence>
<evidence type="ECO:0000313" key="2">
    <source>
        <dbReference type="EMBL" id="ATL30058.1"/>
    </source>
</evidence>
<reference evidence="2 3" key="1">
    <citation type="submission" date="2017-08" db="EMBL/GenBank/DDBJ databases">
        <title>Complete Genome Sequence of Streptomyces formicae KY5, the formicamycin producer.</title>
        <authorList>
            <person name="Holmes N.A."/>
            <person name="Devine R."/>
            <person name="Qin Z."/>
            <person name="Seipke R.F."/>
            <person name="Wilkinson B."/>
            <person name="Hutchings M.I."/>
        </authorList>
    </citation>
    <scope>NUCLEOTIDE SEQUENCE [LARGE SCALE GENOMIC DNA]</scope>
    <source>
        <strain evidence="2 3">KY5</strain>
    </source>
</reference>
<dbReference type="Proteomes" id="UP000221011">
    <property type="component" value="Chromosome"/>
</dbReference>
<feature type="chain" id="PRO_5013149449" description="Secreted protein" evidence="1">
    <location>
        <begin position="42"/>
        <end position="144"/>
    </location>
</feature>
<accession>A0A291QER8</accession>
<keyword evidence="3" id="KW-1185">Reference proteome</keyword>
<name>A0A291QER8_9ACTN</name>
<keyword evidence="1" id="KW-0732">Signal</keyword>
<evidence type="ECO:0000256" key="1">
    <source>
        <dbReference type="SAM" id="SignalP"/>
    </source>
</evidence>
<dbReference type="EMBL" id="CP022685">
    <property type="protein sequence ID" value="ATL30058.1"/>
    <property type="molecule type" value="Genomic_DNA"/>
</dbReference>
<gene>
    <name evidence="2" type="ORF">KY5_5040</name>
</gene>
<proteinExistence type="predicted"/>
<protein>
    <recommendedName>
        <fullName evidence="4">Secreted protein</fullName>
    </recommendedName>
</protein>
<dbReference type="AlphaFoldDB" id="A0A291QER8"/>